<name>A0A1I7DXW5_9HYPH</name>
<accession>A0A1I7DXW5</accession>
<dbReference type="InterPro" id="IPR001466">
    <property type="entry name" value="Beta-lactam-related"/>
</dbReference>
<dbReference type="PANTHER" id="PTHR43283">
    <property type="entry name" value="BETA-LACTAMASE-RELATED"/>
    <property type="match status" value="1"/>
</dbReference>
<dbReference type="Gene3D" id="3.40.710.10">
    <property type="entry name" value="DD-peptidase/beta-lactamase superfamily"/>
    <property type="match status" value="1"/>
</dbReference>
<protein>
    <submittedName>
        <fullName evidence="2">CubicO group peptidase, beta-lactamase class C family</fullName>
    </submittedName>
</protein>
<proteinExistence type="predicted"/>
<dbReference type="PANTHER" id="PTHR43283:SF7">
    <property type="entry name" value="BETA-LACTAMASE-RELATED DOMAIN-CONTAINING PROTEIN"/>
    <property type="match status" value="1"/>
</dbReference>
<dbReference type="EMBL" id="FPBD01000012">
    <property type="protein sequence ID" value="SFU16518.1"/>
    <property type="molecule type" value="Genomic_DNA"/>
</dbReference>
<dbReference type="InterPro" id="IPR050789">
    <property type="entry name" value="Diverse_Enzym_Activities"/>
</dbReference>
<reference evidence="3" key="1">
    <citation type="submission" date="2016-10" db="EMBL/GenBank/DDBJ databases">
        <authorList>
            <person name="Varghese N."/>
            <person name="Submissions S."/>
        </authorList>
    </citation>
    <scope>NUCLEOTIDE SEQUENCE [LARGE SCALE GENOMIC DNA]</scope>
    <source>
        <strain evidence="3">DSM 17465</strain>
    </source>
</reference>
<evidence type="ECO:0000313" key="2">
    <source>
        <dbReference type="EMBL" id="SFU16518.1"/>
    </source>
</evidence>
<evidence type="ECO:0000259" key="1">
    <source>
        <dbReference type="Pfam" id="PF00144"/>
    </source>
</evidence>
<sequence length="356" mass="39323">MAVGSMTLAAGTGAVQAQFKTAHDLSEKLELGVQSGLLTDLHGVMIAHGDKVVFEHFFEGRDFAWADDLGTVKFERDTLHDLRSVTKSITSLLYGIALGMGKVPTPDAPLLDAFPDYADLKKDPQRAAWTISNALNMTMGTEWNEDLPYSDPRNSEIMMENAPDRYRFILDRPIIGQPGVRWHYNGGCTALLGHLISVGTGQDLEEFAKEQLFAPLGISQFQWMRGSDGVPSPASGLRLTAEGLTRIGQMVAAGGRWNEREIVPQEWLETYMAPQVRTAFGSHYSNSWYWQEHFVPAANRAFPVISGAGNGGQRLFVVPALDIVVTVFCGAYNRPDQWITPLLVLDRMALPNLEKL</sequence>
<organism evidence="2 3">
    <name type="scientific">Pseudovibrio denitrificans</name>
    <dbReference type="NCBI Taxonomy" id="258256"/>
    <lineage>
        <taxon>Bacteria</taxon>
        <taxon>Pseudomonadati</taxon>
        <taxon>Pseudomonadota</taxon>
        <taxon>Alphaproteobacteria</taxon>
        <taxon>Hyphomicrobiales</taxon>
        <taxon>Stappiaceae</taxon>
        <taxon>Pseudovibrio</taxon>
    </lineage>
</organism>
<dbReference type="Pfam" id="PF00144">
    <property type="entry name" value="Beta-lactamase"/>
    <property type="match status" value="1"/>
</dbReference>
<keyword evidence="3" id="KW-1185">Reference proteome</keyword>
<dbReference type="Proteomes" id="UP000183371">
    <property type="component" value="Unassembled WGS sequence"/>
</dbReference>
<dbReference type="InterPro" id="IPR012338">
    <property type="entry name" value="Beta-lactam/transpept-like"/>
</dbReference>
<feature type="domain" description="Beta-lactamase-related" evidence="1">
    <location>
        <begin position="44"/>
        <end position="329"/>
    </location>
</feature>
<dbReference type="AlphaFoldDB" id="A0A1I7DXW5"/>
<gene>
    <name evidence="2" type="ORF">SAMN05444141_112104</name>
</gene>
<evidence type="ECO:0000313" key="3">
    <source>
        <dbReference type="Proteomes" id="UP000183371"/>
    </source>
</evidence>
<dbReference type="SUPFAM" id="SSF56601">
    <property type="entry name" value="beta-lactamase/transpeptidase-like"/>
    <property type="match status" value="1"/>
</dbReference>